<dbReference type="Proteomes" id="UP001620645">
    <property type="component" value="Unassembled WGS sequence"/>
</dbReference>
<dbReference type="EMBL" id="JBICCN010000176">
    <property type="protein sequence ID" value="KAL3087656.1"/>
    <property type="molecule type" value="Genomic_DNA"/>
</dbReference>
<feature type="transmembrane region" description="Helical" evidence="1">
    <location>
        <begin position="92"/>
        <end position="114"/>
    </location>
</feature>
<feature type="transmembrane region" description="Helical" evidence="1">
    <location>
        <begin position="12"/>
        <end position="34"/>
    </location>
</feature>
<sequence length="244" mass="28201">MATSVVSLFLDLFCWLALGFGILFNAILIQMIVRHTPKPMRIYSKILLQTCVTALSLLLMMFFFFPCNFITEKGEFEAILYGLVRIKGVEKGIWNLLAFVCFVFLVYVSMFGYVSQFIFRYFLIVRYFNYFPPAEHGLMEDNYVAEILGINLDEQIPLGAFSFNGLQQTVGLYYIIILCTFAYLLMFTLAYHIKKCLDNESKICATSYCSLLTRKRIAMNKQILGISSSRLWCPSSFILTFFFC</sequence>
<feature type="transmembrane region" description="Helical" evidence="1">
    <location>
        <begin position="46"/>
        <end position="71"/>
    </location>
</feature>
<keyword evidence="1" id="KW-1133">Transmembrane helix</keyword>
<dbReference type="InterPro" id="IPR019421">
    <property type="entry name" value="7TM_GPCR_serpentine_rcpt_Srd"/>
</dbReference>
<accession>A0ABD2JAN3</accession>
<evidence type="ECO:0000256" key="1">
    <source>
        <dbReference type="SAM" id="Phobius"/>
    </source>
</evidence>
<comment type="caution">
    <text evidence="2">The sequence shown here is derived from an EMBL/GenBank/DDBJ whole genome shotgun (WGS) entry which is preliminary data.</text>
</comment>
<gene>
    <name evidence="2" type="ORF">niasHS_009864</name>
</gene>
<protein>
    <submittedName>
        <fullName evidence="2">Uncharacterized protein</fullName>
    </submittedName>
</protein>
<feature type="transmembrane region" description="Helical" evidence="1">
    <location>
        <begin position="171"/>
        <end position="193"/>
    </location>
</feature>
<organism evidence="2 3">
    <name type="scientific">Heterodera schachtii</name>
    <name type="common">Sugarbeet cyst nematode worm</name>
    <name type="synonym">Tylenchus schachtii</name>
    <dbReference type="NCBI Taxonomy" id="97005"/>
    <lineage>
        <taxon>Eukaryota</taxon>
        <taxon>Metazoa</taxon>
        <taxon>Ecdysozoa</taxon>
        <taxon>Nematoda</taxon>
        <taxon>Chromadorea</taxon>
        <taxon>Rhabditida</taxon>
        <taxon>Tylenchina</taxon>
        <taxon>Tylenchomorpha</taxon>
        <taxon>Tylenchoidea</taxon>
        <taxon>Heteroderidae</taxon>
        <taxon>Heteroderinae</taxon>
        <taxon>Heterodera</taxon>
    </lineage>
</organism>
<proteinExistence type="predicted"/>
<name>A0ABD2JAN3_HETSC</name>
<keyword evidence="1" id="KW-0472">Membrane</keyword>
<reference evidence="2 3" key="1">
    <citation type="submission" date="2024-10" db="EMBL/GenBank/DDBJ databases">
        <authorList>
            <person name="Kim D."/>
        </authorList>
    </citation>
    <scope>NUCLEOTIDE SEQUENCE [LARGE SCALE GENOMIC DNA]</scope>
    <source>
        <strain evidence="2">Taebaek</strain>
    </source>
</reference>
<evidence type="ECO:0000313" key="3">
    <source>
        <dbReference type="Proteomes" id="UP001620645"/>
    </source>
</evidence>
<dbReference type="AlphaFoldDB" id="A0ABD2JAN3"/>
<keyword evidence="1" id="KW-0812">Transmembrane</keyword>
<dbReference type="Pfam" id="PF10317">
    <property type="entry name" value="7TM_GPCR_Srd"/>
    <property type="match status" value="1"/>
</dbReference>
<keyword evidence="3" id="KW-1185">Reference proteome</keyword>
<evidence type="ECO:0000313" key="2">
    <source>
        <dbReference type="EMBL" id="KAL3087656.1"/>
    </source>
</evidence>